<gene>
    <name evidence="4" type="ORF">EOT10_40740</name>
</gene>
<comment type="similarity">
    <text evidence="1 2">Belongs to the anti-sigma-factor antagonist family.</text>
</comment>
<feature type="domain" description="STAS" evidence="3">
    <location>
        <begin position="5"/>
        <end position="112"/>
    </location>
</feature>
<name>A0A3S2YLY2_9ACTN</name>
<evidence type="ECO:0000313" key="5">
    <source>
        <dbReference type="Proteomes" id="UP000283128"/>
    </source>
</evidence>
<dbReference type="Gene3D" id="3.30.750.24">
    <property type="entry name" value="STAS domain"/>
    <property type="match status" value="1"/>
</dbReference>
<dbReference type="RefSeq" id="WP_127833419.1">
    <property type="nucleotide sequence ID" value="NZ_RZYA01000044.1"/>
</dbReference>
<dbReference type="PANTHER" id="PTHR33495:SF2">
    <property type="entry name" value="ANTI-SIGMA FACTOR ANTAGONIST TM_1081-RELATED"/>
    <property type="match status" value="1"/>
</dbReference>
<evidence type="ECO:0000313" key="4">
    <source>
        <dbReference type="EMBL" id="RVU14504.1"/>
    </source>
</evidence>
<organism evidence="4 5">
    <name type="scientific">Streptomyces antnestii</name>
    <dbReference type="NCBI Taxonomy" id="2494256"/>
    <lineage>
        <taxon>Bacteria</taxon>
        <taxon>Bacillati</taxon>
        <taxon>Actinomycetota</taxon>
        <taxon>Actinomycetes</taxon>
        <taxon>Kitasatosporales</taxon>
        <taxon>Streptomycetaceae</taxon>
        <taxon>Streptomyces</taxon>
    </lineage>
</organism>
<sequence>MHPKIGISHRDEKGWTVVEVHGEVDVATVPRIREYVSACIDAGRHHLIVDMVGVPFMDSTGLGLLVGIGKRIRTHTGDLRLVVTNPGVLQIFRVTSLHRALPIYDSVEAAMG</sequence>
<dbReference type="Pfam" id="PF01740">
    <property type="entry name" value="STAS"/>
    <property type="match status" value="1"/>
</dbReference>
<protein>
    <recommendedName>
        <fullName evidence="2">Anti-sigma factor antagonist</fullName>
    </recommendedName>
</protein>
<dbReference type="PANTHER" id="PTHR33495">
    <property type="entry name" value="ANTI-SIGMA FACTOR ANTAGONIST TM_1081-RELATED-RELATED"/>
    <property type="match status" value="1"/>
</dbReference>
<dbReference type="InterPro" id="IPR036513">
    <property type="entry name" value="STAS_dom_sf"/>
</dbReference>
<dbReference type="AlphaFoldDB" id="A0A3S2YLY2"/>
<evidence type="ECO:0000259" key="3">
    <source>
        <dbReference type="PROSITE" id="PS50801"/>
    </source>
</evidence>
<dbReference type="OrthoDB" id="9793697at2"/>
<dbReference type="GO" id="GO:0043856">
    <property type="term" value="F:anti-sigma factor antagonist activity"/>
    <property type="evidence" value="ECO:0007669"/>
    <property type="project" value="InterPro"/>
</dbReference>
<reference evidence="4 5" key="1">
    <citation type="submission" date="2019-01" db="EMBL/GenBank/DDBJ databases">
        <title>Genome sequences of Streptomyces and Rhizobium isolates collected from root and soil.</title>
        <authorList>
            <person name="Chhettri S."/>
            <person name="Sevigny J.L."/>
            <person name="Sen A."/>
            <person name="Ennis N."/>
            <person name="Tisa L."/>
        </authorList>
    </citation>
    <scope>NUCLEOTIDE SEQUENCE [LARGE SCALE GENOMIC DNA]</scope>
    <source>
        <strain evidence="4 5">San01</strain>
    </source>
</reference>
<dbReference type="InterPro" id="IPR002645">
    <property type="entry name" value="STAS_dom"/>
</dbReference>
<proteinExistence type="inferred from homology"/>
<dbReference type="CDD" id="cd07043">
    <property type="entry name" value="STAS_anti-anti-sigma_factors"/>
    <property type="match status" value="1"/>
</dbReference>
<dbReference type="NCBIfam" id="TIGR00377">
    <property type="entry name" value="ant_ant_sig"/>
    <property type="match status" value="1"/>
</dbReference>
<dbReference type="EMBL" id="RZYA01000044">
    <property type="protein sequence ID" value="RVU14504.1"/>
    <property type="molecule type" value="Genomic_DNA"/>
</dbReference>
<keyword evidence="5" id="KW-1185">Reference proteome</keyword>
<dbReference type="PROSITE" id="PS50801">
    <property type="entry name" value="STAS"/>
    <property type="match status" value="1"/>
</dbReference>
<dbReference type="InterPro" id="IPR003658">
    <property type="entry name" value="Anti-sigma_ant"/>
</dbReference>
<comment type="caution">
    <text evidence="4">The sequence shown here is derived from an EMBL/GenBank/DDBJ whole genome shotgun (WGS) entry which is preliminary data.</text>
</comment>
<evidence type="ECO:0000256" key="2">
    <source>
        <dbReference type="RuleBase" id="RU003749"/>
    </source>
</evidence>
<dbReference type="SUPFAM" id="SSF52091">
    <property type="entry name" value="SpoIIaa-like"/>
    <property type="match status" value="1"/>
</dbReference>
<dbReference type="Proteomes" id="UP000283128">
    <property type="component" value="Unassembled WGS sequence"/>
</dbReference>
<evidence type="ECO:0000256" key="1">
    <source>
        <dbReference type="ARBA" id="ARBA00009013"/>
    </source>
</evidence>
<accession>A0A3S2YLY2</accession>